<dbReference type="Proteomes" id="UP000702964">
    <property type="component" value="Unassembled WGS sequence"/>
</dbReference>
<dbReference type="AlphaFoldDB" id="A0A8J4WC71"/>
<evidence type="ECO:0000313" key="1">
    <source>
        <dbReference type="EMBL" id="KAF4325987.1"/>
    </source>
</evidence>
<sequence length="472" mass="51647">MTLHRYGGGEFQYWDEQEIIVDKQYLALGRGLFLHLDHEYRMGTKQLDVYFNGAHLLEGGGYEEIDPTTIRFRGEQLNNKLMRNNHFDVANKINEKYLDIDFHAHRESLEDTKIDVFVQKNAVAVGAGLNSITITSDILNTVVAVDSNTEGTVIGKELQIRKNGTQDFPFIDEDGDRVYAKVREDAGEFYLDFFSEVAGAEAPYTFVDAVTIDYKYITRTNLSVIPVDAIVSGGAGLVADAVDAKAYMNLNQLMKDIYGGSGTLDNDGNANLATNIVQQIANEIQARTDADTAIRNDLASTAATKGASLVGVVVDPNYDGANVQAVLADLAQRVVDVESLTAGMADRDADSANGYFKAGDFGTAEGRIVNLETVADAEFKAQNERLVKLETEEEEEVFEAAGGETEYVFLNGLAKPKTVLLSINGQVQTPAINFEYLVDGNGAIRGVNFAPETLKVNDGIPDVLYVKYKKIL</sequence>
<comment type="caution">
    <text evidence="1">The sequence shown here is derived from an EMBL/GenBank/DDBJ whole genome shotgun (WGS) entry which is preliminary data.</text>
</comment>
<reference evidence="1" key="1">
    <citation type="journal article" date="2015" name="Genom Data">
        <title>Draft genome sequences of Phytophthora kernoviae and Phytophthora ramorum lineage EU2 from Scotland.</title>
        <authorList>
            <person name="Sambles C."/>
            <person name="Schlenzig A."/>
            <person name="O'Neill P."/>
            <person name="Grant M."/>
            <person name="Studholme D.J."/>
        </authorList>
    </citation>
    <scope>NUCLEOTIDE SEQUENCE</scope>
    <source>
        <strain evidence="1">00238/432</strain>
    </source>
</reference>
<dbReference type="EMBL" id="AOFI03000001">
    <property type="protein sequence ID" value="KAF4325987.1"/>
    <property type="molecule type" value="Genomic_DNA"/>
</dbReference>
<reference evidence="1" key="2">
    <citation type="submission" date="2020-02" db="EMBL/GenBank/DDBJ databases">
        <authorList>
            <person name="Studholme D.J."/>
        </authorList>
    </citation>
    <scope>NUCLEOTIDE SEQUENCE</scope>
    <source>
        <strain evidence="1">00238/432</strain>
    </source>
</reference>
<proteinExistence type="predicted"/>
<evidence type="ECO:0000313" key="2">
    <source>
        <dbReference type="Proteomes" id="UP000702964"/>
    </source>
</evidence>
<accession>A0A8J4WC71</accession>
<name>A0A8J4WC71_9STRA</name>
<organism evidence="1 2">
    <name type="scientific">Phytophthora kernoviae 00238/432</name>
    <dbReference type="NCBI Taxonomy" id="1284355"/>
    <lineage>
        <taxon>Eukaryota</taxon>
        <taxon>Sar</taxon>
        <taxon>Stramenopiles</taxon>
        <taxon>Oomycota</taxon>
        <taxon>Peronosporomycetes</taxon>
        <taxon>Peronosporales</taxon>
        <taxon>Peronosporaceae</taxon>
        <taxon>Phytophthora</taxon>
    </lineage>
</organism>
<gene>
    <name evidence="1" type="ORF">G195_000005</name>
</gene>
<protein>
    <submittedName>
        <fullName evidence="1">Uncharacterized protein</fullName>
    </submittedName>
</protein>